<evidence type="ECO:0000259" key="6">
    <source>
        <dbReference type="PROSITE" id="PS51935"/>
    </source>
</evidence>
<reference evidence="8" key="1">
    <citation type="submission" date="2016-11" db="EMBL/GenBank/DDBJ databases">
        <authorList>
            <person name="Varghese N."/>
            <person name="Submissions S."/>
        </authorList>
    </citation>
    <scope>NUCLEOTIDE SEQUENCE [LARGE SCALE GENOMIC DNA]</scope>
    <source>
        <strain evidence="8">UWOS</strain>
    </source>
</reference>
<evidence type="ECO:0000256" key="1">
    <source>
        <dbReference type="ARBA" id="ARBA00007074"/>
    </source>
</evidence>
<evidence type="ECO:0000313" key="7">
    <source>
        <dbReference type="EMBL" id="SHK69651.1"/>
    </source>
</evidence>
<protein>
    <submittedName>
        <fullName evidence="7">Spr peptidase. Cysteine peptidase. MEROPS family C40</fullName>
    </submittedName>
</protein>
<dbReference type="RefSeq" id="WP_143159381.1">
    <property type="nucleotide sequence ID" value="NZ_FRAW01000014.1"/>
</dbReference>
<comment type="similarity">
    <text evidence="1">Belongs to the peptidase C40 family.</text>
</comment>
<keyword evidence="2" id="KW-0645">Protease</keyword>
<dbReference type="Proteomes" id="UP000184275">
    <property type="component" value="Unassembled WGS sequence"/>
</dbReference>
<dbReference type="GO" id="GO:0008234">
    <property type="term" value="F:cysteine-type peptidase activity"/>
    <property type="evidence" value="ECO:0007669"/>
    <property type="project" value="UniProtKB-KW"/>
</dbReference>
<keyword evidence="4" id="KW-0378">Hydrolase</keyword>
<dbReference type="PROSITE" id="PS51935">
    <property type="entry name" value="NLPC_P60"/>
    <property type="match status" value="1"/>
</dbReference>
<evidence type="ECO:0000256" key="2">
    <source>
        <dbReference type="ARBA" id="ARBA00022670"/>
    </source>
</evidence>
<proteinExistence type="inferred from homology"/>
<gene>
    <name evidence="7" type="ORF">SAMN05720469_11443</name>
</gene>
<dbReference type="Pfam" id="PF00877">
    <property type="entry name" value="NLPC_P60"/>
    <property type="match status" value="1"/>
</dbReference>
<dbReference type="GO" id="GO:0006508">
    <property type="term" value="P:proteolysis"/>
    <property type="evidence" value="ECO:0007669"/>
    <property type="project" value="UniProtKB-KW"/>
</dbReference>
<feature type="domain" description="NlpC/P60" evidence="6">
    <location>
        <begin position="50"/>
        <end position="171"/>
    </location>
</feature>
<dbReference type="InterPro" id="IPR038765">
    <property type="entry name" value="Papain-like_cys_pep_sf"/>
</dbReference>
<dbReference type="AlphaFoldDB" id="A0A1M6UKD5"/>
<evidence type="ECO:0000256" key="3">
    <source>
        <dbReference type="ARBA" id="ARBA00022729"/>
    </source>
</evidence>
<dbReference type="EMBL" id="FRAW01000014">
    <property type="protein sequence ID" value="SHK69651.1"/>
    <property type="molecule type" value="Genomic_DNA"/>
</dbReference>
<keyword evidence="5" id="KW-0788">Thiol protease</keyword>
<dbReference type="SUPFAM" id="SSF54001">
    <property type="entry name" value="Cysteine proteinases"/>
    <property type="match status" value="1"/>
</dbReference>
<evidence type="ECO:0000313" key="8">
    <source>
        <dbReference type="Proteomes" id="UP000184275"/>
    </source>
</evidence>
<dbReference type="InterPro" id="IPR000064">
    <property type="entry name" value="NLP_P60_dom"/>
</dbReference>
<organism evidence="7 8">
    <name type="scientific">Fibrobacter intestinalis</name>
    <dbReference type="NCBI Taxonomy" id="28122"/>
    <lineage>
        <taxon>Bacteria</taxon>
        <taxon>Pseudomonadati</taxon>
        <taxon>Fibrobacterota</taxon>
        <taxon>Fibrobacteria</taxon>
        <taxon>Fibrobacterales</taxon>
        <taxon>Fibrobacteraceae</taxon>
        <taxon>Fibrobacter</taxon>
    </lineage>
</organism>
<evidence type="ECO:0000256" key="4">
    <source>
        <dbReference type="ARBA" id="ARBA00022801"/>
    </source>
</evidence>
<dbReference type="PROSITE" id="PS51257">
    <property type="entry name" value="PROKAR_LIPOPROTEIN"/>
    <property type="match status" value="1"/>
</dbReference>
<dbReference type="InterPro" id="IPR052062">
    <property type="entry name" value="Murein_DD/LD_carboxypeptidase"/>
</dbReference>
<evidence type="ECO:0000256" key="5">
    <source>
        <dbReference type="ARBA" id="ARBA00022807"/>
    </source>
</evidence>
<keyword evidence="3" id="KW-0732">Signal</keyword>
<sequence>MKVFYLLLFSAACFLTSCTMPLRPSYDRSAGEYRLSKGEENTNKVMQNTSGEASEWMPIIKPWIGTKYKYGQASKSGTDCSGYVMNIYKEKTGVSLPHSSTAMYGMGKKIDKDELKAGDLVFFGGGSGVDHVGLYLSDGNFTHASTSKGVMISPLSDPYWQPRYKGARRIQ</sequence>
<dbReference type="PANTHER" id="PTHR47360">
    <property type="entry name" value="MUREIN DD-ENDOPEPTIDASE MEPS/MUREIN LD-CARBOXYPEPTIDASE"/>
    <property type="match status" value="1"/>
</dbReference>
<dbReference type="PANTHER" id="PTHR47360:SF1">
    <property type="entry name" value="ENDOPEPTIDASE NLPC-RELATED"/>
    <property type="match status" value="1"/>
</dbReference>
<keyword evidence="8" id="KW-1185">Reference proteome</keyword>
<accession>A0A1M6UKD5</accession>
<dbReference type="Gene3D" id="3.90.1720.10">
    <property type="entry name" value="endopeptidase domain like (from Nostoc punctiforme)"/>
    <property type="match status" value="1"/>
</dbReference>
<name>A0A1M6UKD5_9BACT</name>